<keyword evidence="2 5" id="KW-0812">Transmembrane</keyword>
<evidence type="ECO:0000313" key="8">
    <source>
        <dbReference type="Proteomes" id="UP000179227"/>
    </source>
</evidence>
<accession>A0A1F5I3E0</accession>
<gene>
    <name evidence="7" type="ORF">A3A60_02575</name>
</gene>
<evidence type="ECO:0000256" key="1">
    <source>
        <dbReference type="ARBA" id="ARBA00004141"/>
    </source>
</evidence>
<dbReference type="STRING" id="1797729.A3A60_02575"/>
<comment type="subcellular location">
    <subcellularLocation>
        <location evidence="1">Membrane</location>
        <topology evidence="1">Multi-pass membrane protein</topology>
    </subcellularLocation>
</comment>
<reference evidence="7 8" key="1">
    <citation type="journal article" date="2016" name="Nat. Commun.">
        <title>Thousands of microbial genomes shed light on interconnected biogeochemical processes in an aquifer system.</title>
        <authorList>
            <person name="Anantharaman K."/>
            <person name="Brown C.T."/>
            <person name="Hug L.A."/>
            <person name="Sharon I."/>
            <person name="Castelle C.J."/>
            <person name="Probst A.J."/>
            <person name="Thomas B.C."/>
            <person name="Singh A."/>
            <person name="Wilkins M.J."/>
            <person name="Karaoz U."/>
            <person name="Brodie E.L."/>
            <person name="Williams K.H."/>
            <person name="Hubbard S.S."/>
            <person name="Banfield J.F."/>
        </authorList>
    </citation>
    <scope>NUCLEOTIDE SEQUENCE [LARGE SCALE GENOMIC DNA]</scope>
</reference>
<dbReference type="InterPro" id="IPR014044">
    <property type="entry name" value="CAP_dom"/>
</dbReference>
<organism evidence="7 8">
    <name type="scientific">Candidatus Curtissbacteria bacterium RIFCSPLOWO2_01_FULL_42_26</name>
    <dbReference type="NCBI Taxonomy" id="1797729"/>
    <lineage>
        <taxon>Bacteria</taxon>
        <taxon>Candidatus Curtissiibacteriota</taxon>
    </lineage>
</organism>
<name>A0A1F5I3E0_9BACT</name>
<protein>
    <recommendedName>
        <fullName evidence="6">SCP domain-containing protein</fullName>
    </recommendedName>
</protein>
<dbReference type="Pfam" id="PF02674">
    <property type="entry name" value="Colicin_V"/>
    <property type="match status" value="1"/>
</dbReference>
<proteinExistence type="predicted"/>
<evidence type="ECO:0000259" key="6">
    <source>
        <dbReference type="Pfam" id="PF00188"/>
    </source>
</evidence>
<dbReference type="Proteomes" id="UP000179227">
    <property type="component" value="Unassembled WGS sequence"/>
</dbReference>
<dbReference type="InterPro" id="IPR035940">
    <property type="entry name" value="CAP_sf"/>
</dbReference>
<feature type="transmembrane region" description="Helical" evidence="5">
    <location>
        <begin position="107"/>
        <end position="127"/>
    </location>
</feature>
<keyword evidence="3 5" id="KW-1133">Transmembrane helix</keyword>
<evidence type="ECO:0000256" key="5">
    <source>
        <dbReference type="SAM" id="Phobius"/>
    </source>
</evidence>
<feature type="transmembrane region" description="Helical" evidence="5">
    <location>
        <begin position="31"/>
        <end position="53"/>
    </location>
</feature>
<dbReference type="Pfam" id="PF00188">
    <property type="entry name" value="CAP"/>
    <property type="match status" value="1"/>
</dbReference>
<evidence type="ECO:0000313" key="7">
    <source>
        <dbReference type="EMBL" id="OGE10840.1"/>
    </source>
</evidence>
<feature type="domain" description="SCP" evidence="6">
    <location>
        <begin position="201"/>
        <end position="315"/>
    </location>
</feature>
<evidence type="ECO:0000256" key="4">
    <source>
        <dbReference type="ARBA" id="ARBA00023136"/>
    </source>
</evidence>
<dbReference type="InterPro" id="IPR003825">
    <property type="entry name" value="Colicin-V_CvpA"/>
</dbReference>
<dbReference type="Gene3D" id="3.40.33.10">
    <property type="entry name" value="CAP"/>
    <property type="match status" value="1"/>
</dbReference>
<keyword evidence="4 5" id="KW-0472">Membrane</keyword>
<dbReference type="AlphaFoldDB" id="A0A1F5I3E0"/>
<evidence type="ECO:0000256" key="2">
    <source>
        <dbReference type="ARBA" id="ARBA00022692"/>
    </source>
</evidence>
<dbReference type="CDD" id="cd05379">
    <property type="entry name" value="CAP_bacterial"/>
    <property type="match status" value="1"/>
</dbReference>
<evidence type="ECO:0000256" key="3">
    <source>
        <dbReference type="ARBA" id="ARBA00022989"/>
    </source>
</evidence>
<dbReference type="SUPFAM" id="SSF55797">
    <property type="entry name" value="PR-1-like"/>
    <property type="match status" value="1"/>
</dbReference>
<dbReference type="PANTHER" id="PTHR31157:SF1">
    <property type="entry name" value="SCP DOMAIN-CONTAINING PROTEIN"/>
    <property type="match status" value="1"/>
</dbReference>
<dbReference type="EMBL" id="MFBS01000006">
    <property type="protein sequence ID" value="OGE10840.1"/>
    <property type="molecule type" value="Genomic_DNA"/>
</dbReference>
<dbReference type="GO" id="GO:0016020">
    <property type="term" value="C:membrane"/>
    <property type="evidence" value="ECO:0007669"/>
    <property type="project" value="UniProtKB-SubCell"/>
</dbReference>
<feature type="transmembrane region" description="Helical" evidence="5">
    <location>
        <begin position="65"/>
        <end position="87"/>
    </location>
</feature>
<comment type="caution">
    <text evidence="7">The sequence shown here is derived from an EMBL/GenBank/DDBJ whole genome shotgun (WGS) entry which is preliminary data.</text>
</comment>
<dbReference type="GO" id="GO:0009403">
    <property type="term" value="P:toxin biosynthetic process"/>
    <property type="evidence" value="ECO:0007669"/>
    <property type="project" value="InterPro"/>
</dbReference>
<sequence>MNWVDFIIVLVAIVFALEGFRQGFFAQAINLIGFLVSLIIALIFYSPVANLLIKLFQLPPIAANPIGFLIVWILTETVYSSLIGAFIKKIHTYHLTTINKYLGFIPAVVNALLFSSFVLLFLVSLPINPIIKKDIFTSKIASELVKQAPVLERPLNNVFGPITKQGLTFLTVKNEEKGAINLKFTQDKLTGDFASEKTMFEMINTERAKVGVKALVWDDTRTTVGRAHSVDMFKRGYFSHYSPEGKDVGDRLMDAGINYNVAGENLALAPTLQRANDGLMNSPGHRRNILDPAFNKVGIGVIDGGIYGKMFTQVFTD</sequence>
<dbReference type="PANTHER" id="PTHR31157">
    <property type="entry name" value="SCP DOMAIN-CONTAINING PROTEIN"/>
    <property type="match status" value="1"/>
</dbReference>